<dbReference type="CDD" id="cd08662">
    <property type="entry name" value="M13"/>
    <property type="match status" value="1"/>
</dbReference>
<protein>
    <recommendedName>
        <fullName evidence="15">Endothelin-converting enzyme 1</fullName>
    </recommendedName>
</protein>
<evidence type="ECO:0000256" key="3">
    <source>
        <dbReference type="ARBA" id="ARBA00007357"/>
    </source>
</evidence>
<feature type="region of interest" description="Disordered" evidence="9">
    <location>
        <begin position="1"/>
        <end position="52"/>
    </location>
</feature>
<feature type="domain" description="Peptidase M13 N-terminal" evidence="12">
    <location>
        <begin position="158"/>
        <end position="543"/>
    </location>
</feature>
<evidence type="ECO:0000313" key="13">
    <source>
        <dbReference type="EMBL" id="CAH1396581.1"/>
    </source>
</evidence>
<dbReference type="AlphaFoldDB" id="A0A9P0MMP2"/>
<comment type="cofactor">
    <cofactor evidence="1">
        <name>Zn(2+)</name>
        <dbReference type="ChEBI" id="CHEBI:29105"/>
    </cofactor>
</comment>
<accession>A0A9P0MMP2</accession>
<keyword evidence="7" id="KW-0862">Zinc</keyword>
<proteinExistence type="inferred from homology"/>
<keyword evidence="10" id="KW-0472">Membrane</keyword>
<evidence type="ECO:0000256" key="2">
    <source>
        <dbReference type="ARBA" id="ARBA00004401"/>
    </source>
</evidence>
<dbReference type="PANTHER" id="PTHR11733:SF228">
    <property type="entry name" value="PROTEIN GONE EARLY"/>
    <property type="match status" value="1"/>
</dbReference>
<dbReference type="OrthoDB" id="7867452at2759"/>
<evidence type="ECO:0000256" key="5">
    <source>
        <dbReference type="ARBA" id="ARBA00022723"/>
    </source>
</evidence>
<evidence type="ECO:0000256" key="4">
    <source>
        <dbReference type="ARBA" id="ARBA00022670"/>
    </source>
</evidence>
<gene>
    <name evidence="13" type="ORF">NEZAVI_LOCUS6623</name>
</gene>
<dbReference type="PROSITE" id="PS51885">
    <property type="entry name" value="NEPRILYSIN"/>
    <property type="match status" value="1"/>
</dbReference>
<keyword evidence="8" id="KW-0482">Metalloprotease</keyword>
<dbReference type="InterPro" id="IPR042089">
    <property type="entry name" value="Peptidase_M13_dom_2"/>
</dbReference>
<keyword evidence="4" id="KW-0645">Protease</keyword>
<dbReference type="InterPro" id="IPR000718">
    <property type="entry name" value="Peptidase_M13"/>
</dbReference>
<evidence type="ECO:0000256" key="6">
    <source>
        <dbReference type="ARBA" id="ARBA00022801"/>
    </source>
</evidence>
<evidence type="ECO:0000256" key="10">
    <source>
        <dbReference type="SAM" id="Phobius"/>
    </source>
</evidence>
<feature type="compositionally biased region" description="Basic and acidic residues" evidence="9">
    <location>
        <begin position="30"/>
        <end position="42"/>
    </location>
</feature>
<comment type="similarity">
    <text evidence="3">Belongs to the peptidase M13 family.</text>
</comment>
<keyword evidence="5" id="KW-0479">Metal-binding</keyword>
<evidence type="ECO:0000256" key="7">
    <source>
        <dbReference type="ARBA" id="ARBA00022833"/>
    </source>
</evidence>
<feature type="transmembrane region" description="Helical" evidence="10">
    <location>
        <begin position="100"/>
        <end position="127"/>
    </location>
</feature>
<evidence type="ECO:0000256" key="1">
    <source>
        <dbReference type="ARBA" id="ARBA00001947"/>
    </source>
</evidence>
<dbReference type="GO" id="GO:0046872">
    <property type="term" value="F:metal ion binding"/>
    <property type="evidence" value="ECO:0007669"/>
    <property type="project" value="UniProtKB-KW"/>
</dbReference>
<evidence type="ECO:0000313" key="14">
    <source>
        <dbReference type="Proteomes" id="UP001152798"/>
    </source>
</evidence>
<feature type="compositionally biased region" description="Basic and acidic residues" evidence="9">
    <location>
        <begin position="1"/>
        <end position="19"/>
    </location>
</feature>
<keyword evidence="10" id="KW-0812">Transmembrane</keyword>
<reference evidence="13" key="1">
    <citation type="submission" date="2022-01" db="EMBL/GenBank/DDBJ databases">
        <authorList>
            <person name="King R."/>
        </authorList>
    </citation>
    <scope>NUCLEOTIDE SEQUENCE</scope>
</reference>
<evidence type="ECO:0008006" key="15">
    <source>
        <dbReference type="Google" id="ProtNLM"/>
    </source>
</evidence>
<dbReference type="InterPro" id="IPR008753">
    <property type="entry name" value="Peptidase_M13_N"/>
</dbReference>
<comment type="subcellular location">
    <subcellularLocation>
        <location evidence="2">Cell membrane</location>
        <topology evidence="2">Single-pass type II membrane protein</topology>
    </subcellularLocation>
</comment>
<evidence type="ECO:0000256" key="9">
    <source>
        <dbReference type="SAM" id="MobiDB-lite"/>
    </source>
</evidence>
<dbReference type="PANTHER" id="PTHR11733">
    <property type="entry name" value="ZINC METALLOPROTEASE FAMILY M13 NEPRILYSIN-RELATED"/>
    <property type="match status" value="1"/>
</dbReference>
<feature type="domain" description="Peptidase M13 C-terminal" evidence="11">
    <location>
        <begin position="606"/>
        <end position="644"/>
    </location>
</feature>
<keyword evidence="6" id="KW-0378">Hydrolase</keyword>
<dbReference type="EMBL" id="OV725079">
    <property type="protein sequence ID" value="CAH1396581.1"/>
    <property type="molecule type" value="Genomic_DNA"/>
</dbReference>
<organism evidence="13 14">
    <name type="scientific">Nezara viridula</name>
    <name type="common">Southern green stink bug</name>
    <name type="synonym">Cimex viridulus</name>
    <dbReference type="NCBI Taxonomy" id="85310"/>
    <lineage>
        <taxon>Eukaryota</taxon>
        <taxon>Metazoa</taxon>
        <taxon>Ecdysozoa</taxon>
        <taxon>Arthropoda</taxon>
        <taxon>Hexapoda</taxon>
        <taxon>Insecta</taxon>
        <taxon>Pterygota</taxon>
        <taxon>Neoptera</taxon>
        <taxon>Paraneoptera</taxon>
        <taxon>Hemiptera</taxon>
        <taxon>Heteroptera</taxon>
        <taxon>Panheteroptera</taxon>
        <taxon>Pentatomomorpha</taxon>
        <taxon>Pentatomoidea</taxon>
        <taxon>Pentatomidae</taxon>
        <taxon>Pentatominae</taxon>
        <taxon>Nezara</taxon>
    </lineage>
</organism>
<evidence type="ECO:0000259" key="12">
    <source>
        <dbReference type="Pfam" id="PF05649"/>
    </source>
</evidence>
<name>A0A9P0MMP2_NEZVI</name>
<dbReference type="GO" id="GO:0005886">
    <property type="term" value="C:plasma membrane"/>
    <property type="evidence" value="ECO:0007669"/>
    <property type="project" value="UniProtKB-SubCell"/>
</dbReference>
<dbReference type="GO" id="GO:0016485">
    <property type="term" value="P:protein processing"/>
    <property type="evidence" value="ECO:0007669"/>
    <property type="project" value="TreeGrafter"/>
</dbReference>
<sequence length="784" mass="89171">MDVNKMIDETDDSAAKENDPCLPSSNSFRKSMESLSKKREIEQQNSSVLDVEKNKNIENTNSYTLKQEKKKSGLKVTIVPPSSKFEEWLTQKTGLSRPGLLVAGVLILLLLILILTVVIMTCLWPDIPHSMMFPLCRAPACLLAASEVLSKMNQNVNPCEDFREYACGHWLNTQSIPNDKSLWNVKQAMQFKNREHLRNLITTMPYPTDVEQFQWRLKNIYDSCMSVGSVETEGSQPLKKLIHSLGGWHVLREFSVQTWDMSKTLRTLHAKYNIQPFFSVEVVPDAKSPQQSIIQISPGSLGLPDKSYYYRKSDDKVILAYKRFAKDVALTLGATSTDATTFSDDLFGFERRLAERFPSRLPDRTAHYRPTISKLEEIAPSVPFYDILTAMFPEAKLSKKSEIVVIASDHLVNVSHIISTTDRSALNDYMMWRLTVGFLPFLSKLYRSTINEFHKNLYGIKDVTPRWEMCIETLQKYVGYGLEAMSESANTDLEKKSKVVNDIFDNIKLTVKDSIQNSKSLPLHIQEHFLDKLNTIGIQVGLPSSMRFPSYYNDFYRSLTSIKDDFFQNILYGTAFYLEEQQRRLKLPSEEHRWMDIVSDGLLKVVYVPEINKVVIPMGLLSMPYFHVHYPMSVLYGSIGMEIGLAILGSVSGRGAFHAGDGVVLPPDHPAHNSSHDCFLHDTGPYINSVKHVFGALSRQLDSVPHIHQPAMEYLEDEAIFFISYAQGMCTLKTAEKQDIEMTTLKSKLDDLNLLQIMKLRAKPFSSTFSCNRSVKKDECDSMI</sequence>
<dbReference type="InterPro" id="IPR018497">
    <property type="entry name" value="Peptidase_M13_C"/>
</dbReference>
<dbReference type="Pfam" id="PF05649">
    <property type="entry name" value="Peptidase_M13_N"/>
    <property type="match status" value="1"/>
</dbReference>
<dbReference type="SUPFAM" id="SSF55486">
    <property type="entry name" value="Metalloproteases ('zincins'), catalytic domain"/>
    <property type="match status" value="1"/>
</dbReference>
<evidence type="ECO:0000256" key="8">
    <source>
        <dbReference type="ARBA" id="ARBA00023049"/>
    </source>
</evidence>
<evidence type="ECO:0000259" key="11">
    <source>
        <dbReference type="Pfam" id="PF01431"/>
    </source>
</evidence>
<dbReference type="GO" id="GO:0004222">
    <property type="term" value="F:metalloendopeptidase activity"/>
    <property type="evidence" value="ECO:0007669"/>
    <property type="project" value="InterPro"/>
</dbReference>
<dbReference type="Proteomes" id="UP001152798">
    <property type="component" value="Chromosome 3"/>
</dbReference>
<dbReference type="Pfam" id="PF01431">
    <property type="entry name" value="Peptidase_M13"/>
    <property type="match status" value="1"/>
</dbReference>
<keyword evidence="10" id="KW-1133">Transmembrane helix</keyword>
<dbReference type="Gene3D" id="1.10.1380.10">
    <property type="entry name" value="Neutral endopeptidase , domain2"/>
    <property type="match status" value="1"/>
</dbReference>
<keyword evidence="14" id="KW-1185">Reference proteome</keyword>